<dbReference type="InterPro" id="IPR027353">
    <property type="entry name" value="NET_dom"/>
</dbReference>
<dbReference type="PANTHER" id="PTHR22880">
    <property type="entry name" value="FALZ-RELATED BROMODOMAIN-CONTAINING PROTEINS"/>
    <property type="match status" value="1"/>
</dbReference>
<dbReference type="Proteomes" id="UP000492821">
    <property type="component" value="Unassembled WGS sequence"/>
</dbReference>
<reference evidence="7" key="2">
    <citation type="submission" date="2020-10" db="UniProtKB">
        <authorList>
            <consortium name="WormBaseParasite"/>
        </authorList>
    </citation>
    <scope>IDENTIFICATION</scope>
</reference>
<dbReference type="PROSITE" id="PS50014">
    <property type="entry name" value="BROMODOMAIN_2"/>
    <property type="match status" value="2"/>
</dbReference>
<dbReference type="GO" id="GO:0005634">
    <property type="term" value="C:nucleus"/>
    <property type="evidence" value="ECO:0007669"/>
    <property type="project" value="TreeGrafter"/>
</dbReference>
<evidence type="ECO:0000313" key="6">
    <source>
        <dbReference type="Proteomes" id="UP000492821"/>
    </source>
</evidence>
<feature type="compositionally biased region" description="Basic residues" evidence="3">
    <location>
        <begin position="725"/>
        <end position="735"/>
    </location>
</feature>
<dbReference type="AlphaFoldDB" id="A0A7E4V2R1"/>
<accession>A0A7E4V2R1</accession>
<feature type="domain" description="NET" evidence="5">
    <location>
        <begin position="747"/>
        <end position="827"/>
    </location>
</feature>
<feature type="compositionally biased region" description="Low complexity" evidence="3">
    <location>
        <begin position="53"/>
        <end position="65"/>
    </location>
</feature>
<feature type="domain" description="Bromo" evidence="4">
    <location>
        <begin position="378"/>
        <end position="450"/>
    </location>
</feature>
<feature type="compositionally biased region" description="Low complexity" evidence="3">
    <location>
        <begin position="709"/>
        <end position="724"/>
    </location>
</feature>
<feature type="compositionally biased region" description="Low complexity" evidence="3">
    <location>
        <begin position="1001"/>
        <end position="1016"/>
    </location>
</feature>
<evidence type="ECO:0000256" key="1">
    <source>
        <dbReference type="ARBA" id="ARBA00023117"/>
    </source>
</evidence>
<feature type="region of interest" description="Disordered" evidence="3">
    <location>
        <begin position="830"/>
        <end position="1019"/>
    </location>
</feature>
<reference evidence="6" key="1">
    <citation type="journal article" date="2013" name="Genetics">
        <title>The draft genome and transcriptome of Panagrellus redivivus are shaped by the harsh demands of a free-living lifestyle.</title>
        <authorList>
            <person name="Srinivasan J."/>
            <person name="Dillman A.R."/>
            <person name="Macchietto M.G."/>
            <person name="Heikkinen L."/>
            <person name="Lakso M."/>
            <person name="Fracchia K.M."/>
            <person name="Antoshechkin I."/>
            <person name="Mortazavi A."/>
            <person name="Wong G."/>
            <person name="Sternberg P.W."/>
        </authorList>
    </citation>
    <scope>NUCLEOTIDE SEQUENCE [LARGE SCALE GENOMIC DNA]</scope>
    <source>
        <strain evidence="6">MT8872</strain>
    </source>
</reference>
<feature type="compositionally biased region" description="Acidic residues" evidence="3">
    <location>
        <begin position="919"/>
        <end position="929"/>
    </location>
</feature>
<feature type="domain" description="Bromo" evidence="4">
    <location>
        <begin position="150"/>
        <end position="222"/>
    </location>
</feature>
<organism evidence="6 7">
    <name type="scientific">Panagrellus redivivus</name>
    <name type="common">Microworm</name>
    <dbReference type="NCBI Taxonomy" id="6233"/>
    <lineage>
        <taxon>Eukaryota</taxon>
        <taxon>Metazoa</taxon>
        <taxon>Ecdysozoa</taxon>
        <taxon>Nematoda</taxon>
        <taxon>Chromadorea</taxon>
        <taxon>Rhabditida</taxon>
        <taxon>Tylenchina</taxon>
        <taxon>Panagrolaimomorpha</taxon>
        <taxon>Panagrolaimoidea</taxon>
        <taxon>Panagrolaimidae</taxon>
        <taxon>Panagrellus</taxon>
    </lineage>
</organism>
<dbReference type="PANTHER" id="PTHR22880:SF225">
    <property type="entry name" value="BROMODOMAIN-CONTAINING PROTEIN BET-1-RELATED"/>
    <property type="match status" value="1"/>
</dbReference>
<dbReference type="GO" id="GO:0000785">
    <property type="term" value="C:chromatin"/>
    <property type="evidence" value="ECO:0007669"/>
    <property type="project" value="TreeGrafter"/>
</dbReference>
<dbReference type="PROSITE" id="PS00633">
    <property type="entry name" value="BROMODOMAIN_1"/>
    <property type="match status" value="1"/>
</dbReference>
<dbReference type="PROSITE" id="PS51525">
    <property type="entry name" value="NET"/>
    <property type="match status" value="1"/>
</dbReference>
<dbReference type="Gene3D" id="1.20.920.10">
    <property type="entry name" value="Bromodomain-like"/>
    <property type="match status" value="3"/>
</dbReference>
<feature type="compositionally biased region" description="Low complexity" evidence="3">
    <location>
        <begin position="686"/>
        <end position="698"/>
    </location>
</feature>
<dbReference type="WBParaSite" id="Pan_g1552.t3">
    <property type="protein sequence ID" value="Pan_g1552.t3"/>
    <property type="gene ID" value="Pan_g1552"/>
</dbReference>
<feature type="region of interest" description="Disordered" evidence="3">
    <location>
        <begin position="1"/>
        <end position="84"/>
    </location>
</feature>
<evidence type="ECO:0000259" key="4">
    <source>
        <dbReference type="PROSITE" id="PS50014"/>
    </source>
</evidence>
<dbReference type="SUPFAM" id="SSF47370">
    <property type="entry name" value="Bromodomain"/>
    <property type="match status" value="3"/>
</dbReference>
<dbReference type="GO" id="GO:0006338">
    <property type="term" value="P:chromatin remodeling"/>
    <property type="evidence" value="ECO:0007669"/>
    <property type="project" value="TreeGrafter"/>
</dbReference>
<dbReference type="Gene3D" id="1.20.1270.220">
    <property type="match status" value="1"/>
</dbReference>
<dbReference type="InterPro" id="IPR001487">
    <property type="entry name" value="Bromodomain"/>
</dbReference>
<feature type="compositionally biased region" description="Basic and acidic residues" evidence="3">
    <location>
        <begin position="833"/>
        <end position="847"/>
    </location>
</feature>
<dbReference type="Pfam" id="PF17035">
    <property type="entry name" value="BET"/>
    <property type="match status" value="1"/>
</dbReference>
<dbReference type="InterPro" id="IPR038336">
    <property type="entry name" value="NET_sf"/>
</dbReference>
<dbReference type="Pfam" id="PF00439">
    <property type="entry name" value="Bromodomain"/>
    <property type="match status" value="2"/>
</dbReference>
<feature type="region of interest" description="Disordered" evidence="3">
    <location>
        <begin position="660"/>
        <end position="740"/>
    </location>
</feature>
<dbReference type="GO" id="GO:0006355">
    <property type="term" value="P:regulation of DNA-templated transcription"/>
    <property type="evidence" value="ECO:0007669"/>
    <property type="project" value="TreeGrafter"/>
</dbReference>
<proteinExistence type="predicted"/>
<evidence type="ECO:0000259" key="5">
    <source>
        <dbReference type="PROSITE" id="PS51525"/>
    </source>
</evidence>
<dbReference type="SMART" id="SM00297">
    <property type="entry name" value="BROMO"/>
    <property type="match status" value="2"/>
</dbReference>
<evidence type="ECO:0000313" key="7">
    <source>
        <dbReference type="WBParaSite" id="Pan_g1552.t3"/>
    </source>
</evidence>
<feature type="compositionally biased region" description="Polar residues" evidence="3">
    <location>
        <begin position="970"/>
        <end position="989"/>
    </location>
</feature>
<dbReference type="InterPro" id="IPR050935">
    <property type="entry name" value="Bromo_chromatin_reader"/>
</dbReference>
<feature type="compositionally biased region" description="Low complexity" evidence="3">
    <location>
        <begin position="1"/>
        <end position="21"/>
    </location>
</feature>
<evidence type="ECO:0000256" key="2">
    <source>
        <dbReference type="PROSITE-ProRule" id="PRU00035"/>
    </source>
</evidence>
<dbReference type="PRINTS" id="PR00503">
    <property type="entry name" value="BROMODOMAIN"/>
</dbReference>
<name>A0A7E4V2R1_PANRE</name>
<evidence type="ECO:0000256" key="3">
    <source>
        <dbReference type="SAM" id="MobiDB-lite"/>
    </source>
</evidence>
<keyword evidence="6" id="KW-1185">Reference proteome</keyword>
<sequence length="1082" mass="118855">MGSPDSTDSSVNTSSSSVAISPSPPKKRYDGASSSSMRSSGGGGGKGKTTYPSSHLNGSSTSSSSAHRQRNAKEESYGECSNAMEVDQEDTLKLSKADFPEYNIRHGWQSPPYKVNKGKVQPRVIPPPGKPTKHTNVLEFLWKKVVKMLLKHQHGWPFATPVDTISLPISNYHDIVKRPMDLTTVENRIKHQYYLCGAECIRDIEQVFDNCFLYNPPEYPHYFLGKLLHSVFTTLMASIPTTDIDQIWINCYQFNDPLQDVAIMCKNVENAYKAKLKELPKEEIEIPLKGGYVSRIKKEVVPRGAVNRTESTISTNGLTDDRKRAGDPIVTPVSEKRMRIRNRPMPNYSQMPPKWKGKYTPRMQGCVKIVSDFLTKKSHRLYANPFQAPVDVEVYQLFDYYDVIKKPMDLGSVKKQLDNKLYANVEEFRDDMLLIFQNCFKFNRAGDVVHTAGLQLLEAFDEKFAKLPPETAVTKTPKVRPTSSADNSMASLHSSMPSLNASALFAAVPPSPAVPALDPVPYLTSFMETPKLPPNSLSMPTPSLPAGPIYEACDDDEMIQALMLRIQMQNLVYTEKMSIMQRLSQDLLTLQMHRIAARATNCAAVQPPILSSEAVTRIMHIFEPAQCMPIPIPVLSQSQLDELRSKGLKVGAVPRTVNMPRIIGETPGPSSTAPTSVPPQLAPPVSRAASRASTGSARKSMAPPPTRRAVLSSSDSEYESASVLARRRKKPKAKSIKKEKGVDYTFKSDDESVHAPLSYDEKRVVSMNVQSISPDAVPEILRIIEQRERIPELDYAEEIDFDNLKPVTLRELNALATSLLLSRGQKVYTFGTEPEKEEPPKDSKEGIKTTQPAGKMEAPSASTVFNGFEKNVEPTPTKPSPPKATTAPNPRAELDELKLSSSDSSDSSDSDDSSSSSDSDSDSEDESDSEPEKKVTETFNASSVKAPIANGVSNAGNAKSAEPEAKPKVSPQNSSSTCSPVNVNGFSTSKGHETPRQMNGKPPMSKPSSSSKPTSSLACDPLALLDQPMAPKIEKPALPRNMSSGAAPFVAAATPPRNSYRHLDRVDLSSQISLMANFEENF</sequence>
<dbReference type="InterPro" id="IPR018359">
    <property type="entry name" value="Bromodomain_CS"/>
</dbReference>
<keyword evidence="1 2" id="KW-0103">Bromodomain</keyword>
<protein>
    <submittedName>
        <fullName evidence="7">Bromodomain-containing protein 2</fullName>
    </submittedName>
</protein>
<dbReference type="InterPro" id="IPR036427">
    <property type="entry name" value="Bromodomain-like_sf"/>
</dbReference>